<evidence type="ECO:0000256" key="1">
    <source>
        <dbReference type="SAM" id="MobiDB-lite"/>
    </source>
</evidence>
<evidence type="ECO:0000313" key="3">
    <source>
        <dbReference type="EMBL" id="KAF9328340.1"/>
    </source>
</evidence>
<proteinExistence type="predicted"/>
<feature type="chain" id="PRO_5040149566" evidence="2">
    <location>
        <begin position="19"/>
        <end position="112"/>
    </location>
</feature>
<reference evidence="3" key="1">
    <citation type="journal article" date="2020" name="Fungal Divers.">
        <title>Resolving the Mortierellaceae phylogeny through synthesis of multi-gene phylogenetics and phylogenomics.</title>
        <authorList>
            <person name="Vandepol N."/>
            <person name="Liber J."/>
            <person name="Desiro A."/>
            <person name="Na H."/>
            <person name="Kennedy M."/>
            <person name="Barry K."/>
            <person name="Grigoriev I.V."/>
            <person name="Miller A.N."/>
            <person name="O'Donnell K."/>
            <person name="Stajich J.E."/>
            <person name="Bonito G."/>
        </authorList>
    </citation>
    <scope>NUCLEOTIDE SEQUENCE</scope>
    <source>
        <strain evidence="3">NVP1</strain>
    </source>
</reference>
<keyword evidence="2" id="KW-0732">Signal</keyword>
<name>A0A9P5VJY9_9FUNG</name>
<evidence type="ECO:0000256" key="2">
    <source>
        <dbReference type="SAM" id="SignalP"/>
    </source>
</evidence>
<comment type="caution">
    <text evidence="3">The sequence shown here is derived from an EMBL/GenBank/DDBJ whole genome shotgun (WGS) entry which is preliminary data.</text>
</comment>
<gene>
    <name evidence="3" type="ORF">BG006_008459</name>
</gene>
<accession>A0A9P5VJY9</accession>
<feature type="compositionally biased region" description="Low complexity" evidence="1">
    <location>
        <begin position="67"/>
        <end position="88"/>
    </location>
</feature>
<dbReference type="AlphaFoldDB" id="A0A9P5VJY9"/>
<organism evidence="3 4">
    <name type="scientific">Podila minutissima</name>
    <dbReference type="NCBI Taxonomy" id="64525"/>
    <lineage>
        <taxon>Eukaryota</taxon>
        <taxon>Fungi</taxon>
        <taxon>Fungi incertae sedis</taxon>
        <taxon>Mucoromycota</taxon>
        <taxon>Mortierellomycotina</taxon>
        <taxon>Mortierellomycetes</taxon>
        <taxon>Mortierellales</taxon>
        <taxon>Mortierellaceae</taxon>
        <taxon>Podila</taxon>
    </lineage>
</organism>
<sequence length="112" mass="10582">MKFSTVALLAAIVAVAAAQSSSGDGIITIDPIPGTTESTDTSTVPVTAPPTSATGVPSITSSGSVSAPVGTKTTTGTAPPPTKTNGGNALSSTSAKVLLAIGGGAAVLAQFL</sequence>
<dbReference type="EMBL" id="JAAAUY010000574">
    <property type="protein sequence ID" value="KAF9328340.1"/>
    <property type="molecule type" value="Genomic_DNA"/>
</dbReference>
<feature type="region of interest" description="Disordered" evidence="1">
    <location>
        <begin position="29"/>
        <end position="89"/>
    </location>
</feature>
<feature type="compositionally biased region" description="Low complexity" evidence="1">
    <location>
        <begin position="29"/>
        <end position="58"/>
    </location>
</feature>
<protein>
    <submittedName>
        <fullName evidence="3">Uncharacterized protein</fullName>
    </submittedName>
</protein>
<dbReference type="Proteomes" id="UP000696485">
    <property type="component" value="Unassembled WGS sequence"/>
</dbReference>
<keyword evidence="4" id="KW-1185">Reference proteome</keyword>
<evidence type="ECO:0000313" key="4">
    <source>
        <dbReference type="Proteomes" id="UP000696485"/>
    </source>
</evidence>
<feature type="signal peptide" evidence="2">
    <location>
        <begin position="1"/>
        <end position="18"/>
    </location>
</feature>